<accession>A0A8S8XF70</accession>
<gene>
    <name evidence="3" type="ORF">TMPK1_21130</name>
</gene>
<feature type="transmembrane region" description="Helical" evidence="2">
    <location>
        <begin position="6"/>
        <end position="22"/>
    </location>
</feature>
<dbReference type="Proteomes" id="UP000681075">
    <property type="component" value="Unassembled WGS sequence"/>
</dbReference>
<dbReference type="AlphaFoldDB" id="A0A8S8XF70"/>
<keyword evidence="4" id="KW-1185">Reference proteome</keyword>
<name>A0A8S8XF70_9PROT</name>
<keyword evidence="2" id="KW-1133">Transmembrane helix</keyword>
<sequence>MGTLGWIVLVLVVVFAIAYFSMREPPRYTTARTYQKDGGMLHRGPAPAEKSDEEKPT</sequence>
<keyword evidence="2" id="KW-0812">Transmembrane</keyword>
<proteinExistence type="predicted"/>
<evidence type="ECO:0000256" key="2">
    <source>
        <dbReference type="SAM" id="Phobius"/>
    </source>
</evidence>
<dbReference type="EMBL" id="BOPV01000001">
    <property type="protein sequence ID" value="GIL39876.1"/>
    <property type="molecule type" value="Genomic_DNA"/>
</dbReference>
<evidence type="ECO:0000313" key="4">
    <source>
        <dbReference type="Proteomes" id="UP000681075"/>
    </source>
</evidence>
<evidence type="ECO:0000256" key="1">
    <source>
        <dbReference type="SAM" id="MobiDB-lite"/>
    </source>
</evidence>
<protein>
    <submittedName>
        <fullName evidence="3">Uncharacterized protein</fullName>
    </submittedName>
</protein>
<feature type="region of interest" description="Disordered" evidence="1">
    <location>
        <begin position="33"/>
        <end position="57"/>
    </location>
</feature>
<reference evidence="3" key="1">
    <citation type="submission" date="2021-02" db="EMBL/GenBank/DDBJ databases">
        <title>Genome sequence of Rhodospirillales sp. strain TMPK1 isolated from soil.</title>
        <authorList>
            <person name="Nakai R."/>
            <person name="Kusada H."/>
            <person name="Tamaki H."/>
        </authorList>
    </citation>
    <scope>NUCLEOTIDE SEQUENCE</scope>
    <source>
        <strain evidence="3">TMPK1</strain>
    </source>
</reference>
<keyword evidence="2" id="KW-0472">Membrane</keyword>
<dbReference type="RefSeq" id="WP_420242995.1">
    <property type="nucleotide sequence ID" value="NZ_BOPV01000001.1"/>
</dbReference>
<organism evidence="3 4">
    <name type="scientific">Roseiterribacter gracilis</name>
    <dbReference type="NCBI Taxonomy" id="2812848"/>
    <lineage>
        <taxon>Bacteria</taxon>
        <taxon>Pseudomonadati</taxon>
        <taxon>Pseudomonadota</taxon>
        <taxon>Alphaproteobacteria</taxon>
        <taxon>Rhodospirillales</taxon>
        <taxon>Roseiterribacteraceae</taxon>
        <taxon>Roseiterribacter</taxon>
    </lineage>
</organism>
<evidence type="ECO:0000313" key="3">
    <source>
        <dbReference type="EMBL" id="GIL39876.1"/>
    </source>
</evidence>
<comment type="caution">
    <text evidence="3">The sequence shown here is derived from an EMBL/GenBank/DDBJ whole genome shotgun (WGS) entry which is preliminary data.</text>
</comment>